<keyword evidence="8 9" id="KW-0012">Acyltransferase</keyword>
<keyword evidence="2 9" id="KW-0963">Cytoplasm</keyword>
<evidence type="ECO:0000256" key="3">
    <source>
        <dbReference type="ARBA" id="ARBA00022516"/>
    </source>
</evidence>
<dbReference type="GO" id="GO:0033818">
    <property type="term" value="F:beta-ketoacyl-acyl-carrier-protein synthase III activity"/>
    <property type="evidence" value="ECO:0007669"/>
    <property type="project" value="UniProtKB-UniRule"/>
</dbReference>
<protein>
    <recommendedName>
        <fullName evidence="9">Beta-ketoacyl-[acyl-carrier-protein] synthase III</fullName>
        <shortName evidence="9">Beta-ketoacyl-ACP synthase III</shortName>
        <shortName evidence="9">KAS III</shortName>
        <ecNumber evidence="9">2.3.1.180</ecNumber>
    </recommendedName>
    <alternativeName>
        <fullName evidence="9">3-oxoacyl-[acyl-carrier-protein] synthase 3</fullName>
    </alternativeName>
    <alternativeName>
        <fullName evidence="9">3-oxoacyl-[acyl-carrier-protein] synthase III</fullName>
    </alternativeName>
</protein>
<dbReference type="CDD" id="cd00830">
    <property type="entry name" value="KAS_III"/>
    <property type="match status" value="1"/>
</dbReference>
<dbReference type="Pfam" id="PF08541">
    <property type="entry name" value="ACP_syn_III_C"/>
    <property type="match status" value="1"/>
</dbReference>
<evidence type="ECO:0000256" key="2">
    <source>
        <dbReference type="ARBA" id="ARBA00022490"/>
    </source>
</evidence>
<dbReference type="GO" id="GO:0004315">
    <property type="term" value="F:3-oxoacyl-[acyl-carrier-protein] synthase activity"/>
    <property type="evidence" value="ECO:0007669"/>
    <property type="project" value="InterPro"/>
</dbReference>
<evidence type="ECO:0000259" key="11">
    <source>
        <dbReference type="Pfam" id="PF08545"/>
    </source>
</evidence>
<dbReference type="GO" id="GO:0044550">
    <property type="term" value="P:secondary metabolite biosynthetic process"/>
    <property type="evidence" value="ECO:0007669"/>
    <property type="project" value="TreeGrafter"/>
</dbReference>
<feature type="active site" evidence="9">
    <location>
        <position position="246"/>
    </location>
</feature>
<gene>
    <name evidence="9" type="primary">fabH</name>
    <name evidence="12" type="ORF">H9849_05090</name>
</gene>
<evidence type="ECO:0000313" key="12">
    <source>
        <dbReference type="EMBL" id="HIX72378.1"/>
    </source>
</evidence>
<evidence type="ECO:0000256" key="8">
    <source>
        <dbReference type="ARBA" id="ARBA00023315"/>
    </source>
</evidence>
<evidence type="ECO:0000256" key="9">
    <source>
        <dbReference type="HAMAP-Rule" id="MF_01815"/>
    </source>
</evidence>
<dbReference type="NCBIfam" id="NF006829">
    <property type="entry name" value="PRK09352.1"/>
    <property type="match status" value="1"/>
</dbReference>
<dbReference type="PANTHER" id="PTHR34069:SF2">
    <property type="entry name" value="BETA-KETOACYL-[ACYL-CARRIER-PROTEIN] SYNTHASE III"/>
    <property type="match status" value="1"/>
</dbReference>
<comment type="pathway">
    <text evidence="9">Lipid metabolism; fatty acid biosynthesis.</text>
</comment>
<feature type="region of interest" description="ACP-binding" evidence="9">
    <location>
        <begin position="247"/>
        <end position="251"/>
    </location>
</feature>
<keyword evidence="3 9" id="KW-0444">Lipid biosynthesis</keyword>
<dbReference type="InterPro" id="IPR013747">
    <property type="entry name" value="ACP_syn_III_C"/>
</dbReference>
<dbReference type="HAMAP" id="MF_01815">
    <property type="entry name" value="FabH"/>
    <property type="match status" value="1"/>
</dbReference>
<dbReference type="AlphaFoldDB" id="A0A9D1X3V7"/>
<comment type="similarity">
    <text evidence="1 9">Belongs to the thiolase-like superfamily. FabH family.</text>
</comment>
<comment type="domain">
    <text evidence="9">The last Arg residue of the ACP-binding site is essential for the weak association between ACP/AcpP and FabH.</text>
</comment>
<feature type="active site" evidence="9">
    <location>
        <position position="111"/>
    </location>
</feature>
<dbReference type="GO" id="GO:0005737">
    <property type="term" value="C:cytoplasm"/>
    <property type="evidence" value="ECO:0007669"/>
    <property type="project" value="UniProtKB-SubCell"/>
</dbReference>
<dbReference type="Gene3D" id="3.40.47.10">
    <property type="match status" value="1"/>
</dbReference>
<keyword evidence="7 9" id="KW-0275">Fatty acid biosynthesis</keyword>
<feature type="active site" evidence="9">
    <location>
        <position position="276"/>
    </location>
</feature>
<dbReference type="Pfam" id="PF08545">
    <property type="entry name" value="ACP_syn_III"/>
    <property type="match status" value="1"/>
</dbReference>
<dbReference type="GO" id="GO:0006633">
    <property type="term" value="P:fatty acid biosynthetic process"/>
    <property type="evidence" value="ECO:0007669"/>
    <property type="project" value="UniProtKB-UniRule"/>
</dbReference>
<comment type="function">
    <text evidence="9">Catalyzes the condensation reaction of fatty acid synthesis by the addition to an acyl acceptor of two carbons from malonyl-ACP. Catalyzes the first condensation reaction which initiates fatty acid synthesis and may therefore play a role in governing the total rate of fatty acid production. Possesses both acetoacetyl-ACP synthase and acetyl transacylase activities. Its substrate specificity determines the biosynthesis of branched-chain and/or straight-chain of fatty acids.</text>
</comment>
<keyword evidence="9" id="KW-0511">Multifunctional enzyme</keyword>
<accession>A0A9D1X3V7</accession>
<keyword evidence="6 9" id="KW-0443">Lipid metabolism</keyword>
<dbReference type="InterPro" id="IPR013751">
    <property type="entry name" value="ACP_syn_III_N"/>
</dbReference>
<dbReference type="Proteomes" id="UP000886805">
    <property type="component" value="Unassembled WGS sequence"/>
</dbReference>
<evidence type="ECO:0000256" key="5">
    <source>
        <dbReference type="ARBA" id="ARBA00022832"/>
    </source>
</evidence>
<keyword evidence="5 9" id="KW-0276">Fatty acid metabolism</keyword>
<keyword evidence="4 9" id="KW-0808">Transferase</keyword>
<dbReference type="PANTHER" id="PTHR34069">
    <property type="entry name" value="3-OXOACYL-[ACYL-CARRIER-PROTEIN] SYNTHASE 3"/>
    <property type="match status" value="1"/>
</dbReference>
<evidence type="ECO:0000256" key="4">
    <source>
        <dbReference type="ARBA" id="ARBA00022679"/>
    </source>
</evidence>
<evidence type="ECO:0000256" key="1">
    <source>
        <dbReference type="ARBA" id="ARBA00008642"/>
    </source>
</evidence>
<dbReference type="InterPro" id="IPR016039">
    <property type="entry name" value="Thiolase-like"/>
</dbReference>
<dbReference type="EMBL" id="DXEQ01000137">
    <property type="protein sequence ID" value="HIX72378.1"/>
    <property type="molecule type" value="Genomic_DNA"/>
</dbReference>
<dbReference type="EC" id="2.3.1.180" evidence="9"/>
<comment type="subunit">
    <text evidence="9">Homodimer.</text>
</comment>
<dbReference type="InterPro" id="IPR004655">
    <property type="entry name" value="FabH"/>
</dbReference>
<evidence type="ECO:0000256" key="7">
    <source>
        <dbReference type="ARBA" id="ARBA00023160"/>
    </source>
</evidence>
<reference evidence="12" key="2">
    <citation type="submission" date="2021-04" db="EMBL/GenBank/DDBJ databases">
        <authorList>
            <person name="Gilroy R."/>
        </authorList>
    </citation>
    <scope>NUCLEOTIDE SEQUENCE</scope>
    <source>
        <strain evidence="12">ChiSxjej3B15-1167</strain>
    </source>
</reference>
<evidence type="ECO:0000313" key="13">
    <source>
        <dbReference type="Proteomes" id="UP000886805"/>
    </source>
</evidence>
<reference evidence="12" key="1">
    <citation type="journal article" date="2021" name="PeerJ">
        <title>Extensive microbial diversity within the chicken gut microbiome revealed by metagenomics and culture.</title>
        <authorList>
            <person name="Gilroy R."/>
            <person name="Ravi A."/>
            <person name="Getino M."/>
            <person name="Pursley I."/>
            <person name="Horton D.L."/>
            <person name="Alikhan N.F."/>
            <person name="Baker D."/>
            <person name="Gharbi K."/>
            <person name="Hall N."/>
            <person name="Watson M."/>
            <person name="Adriaenssens E.M."/>
            <person name="Foster-Nyarko E."/>
            <person name="Jarju S."/>
            <person name="Secka A."/>
            <person name="Antonio M."/>
            <person name="Oren A."/>
            <person name="Chaudhuri R.R."/>
            <person name="La Ragione R."/>
            <person name="Hildebrand F."/>
            <person name="Pallen M.J."/>
        </authorList>
    </citation>
    <scope>NUCLEOTIDE SEQUENCE</scope>
    <source>
        <strain evidence="12">ChiSxjej3B15-1167</strain>
    </source>
</reference>
<evidence type="ECO:0000259" key="10">
    <source>
        <dbReference type="Pfam" id="PF08541"/>
    </source>
</evidence>
<feature type="domain" description="Beta-ketoacyl-[acyl-carrier-protein] synthase III C-terminal" evidence="10">
    <location>
        <begin position="233"/>
        <end position="319"/>
    </location>
</feature>
<evidence type="ECO:0000256" key="6">
    <source>
        <dbReference type="ARBA" id="ARBA00023098"/>
    </source>
</evidence>
<comment type="caution">
    <text evidence="12">The sequence shown here is derived from an EMBL/GenBank/DDBJ whole genome shotgun (WGS) entry which is preliminary data.</text>
</comment>
<organism evidence="12 13">
    <name type="scientific">Candidatus Anaerobutyricum stercoripullorum</name>
    <dbReference type="NCBI Taxonomy" id="2838456"/>
    <lineage>
        <taxon>Bacteria</taxon>
        <taxon>Bacillati</taxon>
        <taxon>Bacillota</taxon>
        <taxon>Clostridia</taxon>
        <taxon>Lachnospirales</taxon>
        <taxon>Lachnospiraceae</taxon>
        <taxon>Anaerobutyricum</taxon>
    </lineage>
</organism>
<dbReference type="SUPFAM" id="SSF53901">
    <property type="entry name" value="Thiolase-like"/>
    <property type="match status" value="1"/>
</dbReference>
<comment type="catalytic activity">
    <reaction evidence="9">
        <text>malonyl-[ACP] + acetyl-CoA + H(+) = 3-oxobutanoyl-[ACP] + CO2 + CoA</text>
        <dbReference type="Rhea" id="RHEA:12080"/>
        <dbReference type="Rhea" id="RHEA-COMP:9623"/>
        <dbReference type="Rhea" id="RHEA-COMP:9625"/>
        <dbReference type="ChEBI" id="CHEBI:15378"/>
        <dbReference type="ChEBI" id="CHEBI:16526"/>
        <dbReference type="ChEBI" id="CHEBI:57287"/>
        <dbReference type="ChEBI" id="CHEBI:57288"/>
        <dbReference type="ChEBI" id="CHEBI:78449"/>
        <dbReference type="ChEBI" id="CHEBI:78450"/>
        <dbReference type="EC" id="2.3.1.180"/>
    </reaction>
</comment>
<comment type="subcellular location">
    <subcellularLocation>
        <location evidence="9">Cytoplasm</location>
    </subcellularLocation>
</comment>
<dbReference type="NCBIfam" id="TIGR00747">
    <property type="entry name" value="fabH"/>
    <property type="match status" value="1"/>
</dbReference>
<feature type="domain" description="Beta-ketoacyl-[acyl-carrier-protein] synthase III N-terminal" evidence="11">
    <location>
        <begin position="105"/>
        <end position="184"/>
    </location>
</feature>
<proteinExistence type="inferred from homology"/>
<name>A0A9D1X3V7_9FIRM</name>
<sequence>MFVKIAGTGSVLPERVVDNFEIARMVDTSDEWIQTRTGIRTRHIAGKETVASMAAEAAKRAIEDAGISPEEIDLIIVSTVSAEQSLPCVACEVQKEIGAVRAAAFDLNSACSGFITGYQMAAGQMKAGLAKTALVIGSECLSNYVDWSDRGTCILFGDGAGAAILRADGAPEELEIPSVLHADGSKGDSLTCSLGHGKDKVPYDEYYRMDGRAIFKFAVRKVPEVIREVLSLSGHSVEEIDYFVLHQANRRIIEAIAKRLRQDEARFPMNIMDNGNISSACIPMLLDDMNRKGLLKPGMKLVLAGFGAGLTWGGFYLEW</sequence>